<organism evidence="15 16">
    <name type="scientific">Dicentrarchus labrax</name>
    <name type="common">European seabass</name>
    <name type="synonym">Morone labrax</name>
    <dbReference type="NCBI Taxonomy" id="13489"/>
    <lineage>
        <taxon>Eukaryota</taxon>
        <taxon>Metazoa</taxon>
        <taxon>Chordata</taxon>
        <taxon>Craniata</taxon>
        <taxon>Vertebrata</taxon>
        <taxon>Euteleostomi</taxon>
        <taxon>Actinopterygii</taxon>
        <taxon>Neopterygii</taxon>
        <taxon>Teleostei</taxon>
        <taxon>Neoteleostei</taxon>
        <taxon>Acanthomorphata</taxon>
        <taxon>Eupercaria</taxon>
        <taxon>Moronidae</taxon>
        <taxon>Dicentrarchus</taxon>
    </lineage>
</organism>
<feature type="binding site" evidence="12">
    <location>
        <position position="171"/>
    </location>
    <ligand>
        <name>ATP</name>
        <dbReference type="ChEBI" id="CHEBI:30616"/>
    </ligand>
</feature>
<comment type="function">
    <text evidence="10">Proto-oncogene with serine/threonine kinase activity involved in cell survival and cell proliferation.</text>
</comment>
<dbReference type="SUPFAM" id="SSF56112">
    <property type="entry name" value="Protein kinase-like (PK-like)"/>
    <property type="match status" value="1"/>
</dbReference>
<evidence type="ECO:0000256" key="10">
    <source>
        <dbReference type="PIRNR" id="PIRNR037993"/>
    </source>
</evidence>
<keyword evidence="2 10" id="KW-0723">Serine/threonine-protein kinase</keyword>
<proteinExistence type="inferred from homology"/>
<feature type="binding site" evidence="12">
    <location>
        <begin position="148"/>
        <end position="156"/>
    </location>
    <ligand>
        <name>ATP</name>
        <dbReference type="ChEBI" id="CHEBI:30616"/>
    </ligand>
</feature>
<feature type="compositionally biased region" description="Basic residues" evidence="13">
    <location>
        <begin position="82"/>
        <end position="100"/>
    </location>
</feature>
<dbReference type="Ensembl" id="ENSDLAT00005048665.2">
    <property type="protein sequence ID" value="ENSDLAP00005045582.2"/>
    <property type="gene ID" value="ENSDLAG00005020179.2"/>
</dbReference>
<feature type="binding site" evidence="12">
    <location>
        <position position="230"/>
    </location>
    <ligand>
        <name>ATP</name>
        <dbReference type="ChEBI" id="CHEBI:30616"/>
    </ligand>
</feature>
<dbReference type="AlphaFoldDB" id="A0A8C4HS12"/>
<dbReference type="Proteomes" id="UP000694389">
    <property type="component" value="Unassembled WGS sequence"/>
</dbReference>
<reference evidence="15" key="1">
    <citation type="submission" date="2025-08" db="UniProtKB">
        <authorList>
            <consortium name="Ensembl"/>
        </authorList>
    </citation>
    <scope>IDENTIFICATION</scope>
</reference>
<dbReference type="PANTHER" id="PTHR22984">
    <property type="entry name" value="SERINE/THREONINE-PROTEIN KINASE PIM"/>
    <property type="match status" value="1"/>
</dbReference>
<evidence type="ECO:0000256" key="6">
    <source>
        <dbReference type="ARBA" id="ARBA00022777"/>
    </source>
</evidence>
<dbReference type="GO" id="GO:0106310">
    <property type="term" value="F:protein serine kinase activity"/>
    <property type="evidence" value="ECO:0007669"/>
    <property type="project" value="UniProtKB-UniRule"/>
</dbReference>
<feature type="compositionally biased region" description="Basic and acidic residues" evidence="13">
    <location>
        <begin position="101"/>
        <end position="116"/>
    </location>
</feature>
<dbReference type="InterPro" id="IPR011009">
    <property type="entry name" value="Kinase-like_dom_sf"/>
</dbReference>
<dbReference type="InterPro" id="IPR000719">
    <property type="entry name" value="Prot_kinase_dom"/>
</dbReference>
<dbReference type="Gene3D" id="3.30.200.20">
    <property type="entry name" value="Phosphorylase Kinase, domain 1"/>
    <property type="match status" value="1"/>
</dbReference>
<evidence type="ECO:0000259" key="14">
    <source>
        <dbReference type="PROSITE" id="PS50011"/>
    </source>
</evidence>
<keyword evidence="6 10" id="KW-0418">Kinase</keyword>
<evidence type="ECO:0000256" key="11">
    <source>
        <dbReference type="PIRSR" id="PIRSR037993-1"/>
    </source>
</evidence>
<feature type="domain" description="Protein kinase" evidence="14">
    <location>
        <begin position="142"/>
        <end position="388"/>
    </location>
</feature>
<evidence type="ECO:0000256" key="9">
    <source>
        <dbReference type="ARBA" id="ARBA00048679"/>
    </source>
</evidence>
<evidence type="ECO:0000256" key="13">
    <source>
        <dbReference type="SAM" id="MobiDB-lite"/>
    </source>
</evidence>
<dbReference type="GO" id="GO:0043066">
    <property type="term" value="P:negative regulation of apoptotic process"/>
    <property type="evidence" value="ECO:0007669"/>
    <property type="project" value="UniProtKB-UniRule"/>
</dbReference>
<dbReference type="InterPro" id="IPR017348">
    <property type="entry name" value="PIM1/2/3"/>
</dbReference>
<evidence type="ECO:0000256" key="7">
    <source>
        <dbReference type="ARBA" id="ARBA00022840"/>
    </source>
</evidence>
<keyword evidence="3" id="KW-0597">Phosphoprotein</keyword>
<evidence type="ECO:0000256" key="12">
    <source>
        <dbReference type="PIRSR" id="PIRSR037993-2"/>
    </source>
</evidence>
<dbReference type="InterPro" id="IPR051138">
    <property type="entry name" value="PIM_Ser/Thr_kinase"/>
</dbReference>
<evidence type="ECO:0000256" key="2">
    <source>
        <dbReference type="ARBA" id="ARBA00022527"/>
    </source>
</evidence>
<comment type="similarity">
    <text evidence="1 10">Belongs to the protein kinase superfamily. CAMK Ser/Thr protein kinase family. PIM subfamily.</text>
</comment>
<evidence type="ECO:0000313" key="15">
    <source>
        <dbReference type="Ensembl" id="ENSDLAP00005045582.2"/>
    </source>
</evidence>
<comment type="catalytic activity">
    <reaction evidence="8 10">
        <text>L-threonyl-[protein] + ATP = O-phospho-L-threonyl-[protein] + ADP + H(+)</text>
        <dbReference type="Rhea" id="RHEA:46608"/>
        <dbReference type="Rhea" id="RHEA-COMP:11060"/>
        <dbReference type="Rhea" id="RHEA-COMP:11605"/>
        <dbReference type="ChEBI" id="CHEBI:15378"/>
        <dbReference type="ChEBI" id="CHEBI:30013"/>
        <dbReference type="ChEBI" id="CHEBI:30616"/>
        <dbReference type="ChEBI" id="CHEBI:61977"/>
        <dbReference type="ChEBI" id="CHEBI:456216"/>
        <dbReference type="EC" id="2.7.11.1"/>
    </reaction>
</comment>
<dbReference type="Pfam" id="PF00069">
    <property type="entry name" value="Pkinase"/>
    <property type="match status" value="1"/>
</dbReference>
<protein>
    <recommendedName>
        <fullName evidence="10">Serine/threonine-protein kinase</fullName>
        <ecNumber evidence="10">2.7.11.1</ecNumber>
    </recommendedName>
</protein>
<dbReference type="PIRSF" id="PIRSF037993">
    <property type="entry name" value="STPK_Pim-1"/>
    <property type="match status" value="1"/>
</dbReference>
<evidence type="ECO:0000256" key="8">
    <source>
        <dbReference type="ARBA" id="ARBA00047899"/>
    </source>
</evidence>
<keyword evidence="5 10" id="KW-0547">Nucleotide-binding</keyword>
<keyword evidence="16" id="KW-1185">Reference proteome</keyword>
<feature type="compositionally biased region" description="Basic and acidic residues" evidence="13">
    <location>
        <begin position="124"/>
        <end position="135"/>
    </location>
</feature>
<evidence type="ECO:0000256" key="4">
    <source>
        <dbReference type="ARBA" id="ARBA00022679"/>
    </source>
</evidence>
<dbReference type="GO" id="GO:0007346">
    <property type="term" value="P:regulation of mitotic cell cycle"/>
    <property type="evidence" value="ECO:0007669"/>
    <property type="project" value="TreeGrafter"/>
</dbReference>
<dbReference type="Gene3D" id="1.10.510.10">
    <property type="entry name" value="Transferase(Phosphotransferase) domain 1"/>
    <property type="match status" value="1"/>
</dbReference>
<keyword evidence="7 10" id="KW-0067">ATP-binding</keyword>
<dbReference type="GO" id="GO:0005524">
    <property type="term" value="F:ATP binding"/>
    <property type="evidence" value="ECO:0007669"/>
    <property type="project" value="UniProtKB-UniRule"/>
</dbReference>
<dbReference type="GeneTree" id="ENSGT00950000182996"/>
<evidence type="ECO:0000313" key="16">
    <source>
        <dbReference type="Proteomes" id="UP000694389"/>
    </source>
</evidence>
<dbReference type="SMART" id="SM00220">
    <property type="entry name" value="S_TKc"/>
    <property type="match status" value="1"/>
</dbReference>
<dbReference type="PANTHER" id="PTHR22984:SF11">
    <property type="entry name" value="AURORA KINASE-RELATED"/>
    <property type="match status" value="1"/>
</dbReference>
<accession>A0A8C4HS12</accession>
<dbReference type="GO" id="GO:0004674">
    <property type="term" value="F:protein serine/threonine kinase activity"/>
    <property type="evidence" value="ECO:0007669"/>
    <property type="project" value="UniProtKB-UniRule"/>
</dbReference>
<evidence type="ECO:0000256" key="3">
    <source>
        <dbReference type="ARBA" id="ARBA00022553"/>
    </source>
</evidence>
<evidence type="ECO:0000256" key="5">
    <source>
        <dbReference type="ARBA" id="ARBA00022741"/>
    </source>
</evidence>
<feature type="binding site" evidence="12">
    <location>
        <position position="223"/>
    </location>
    <ligand>
        <name>ATP</name>
        <dbReference type="ChEBI" id="CHEBI:30616"/>
    </ligand>
</feature>
<dbReference type="EC" id="2.7.11.1" evidence="10"/>
<feature type="active site" description="Proton acceptor" evidence="11">
    <location>
        <position position="261"/>
    </location>
</feature>
<dbReference type="PROSITE" id="PS50011">
    <property type="entry name" value="PROTEIN_KINASE_DOM"/>
    <property type="match status" value="1"/>
</dbReference>
<dbReference type="PROSITE" id="PS00108">
    <property type="entry name" value="PROTEIN_KINASE_ST"/>
    <property type="match status" value="1"/>
</dbReference>
<sequence length="389" mass="43599">MQHFTVYNVVINNKGVLHEKSIFISFADSSGSNSTAPNTSMEDDCRVSNKRKPCTSLGSPSKRLRKASESTEVEVEAVMAKGTKRKSSTQRESPKKKPRGHSNDSESTEVRVEDVMTRGTKRKASPDGDSPSKMKRDFEAKYQELDKLGEGGYGSVFSGVRKTDNFPSRVKFQPKVLKGEIYMVPTEVLLMLRVAGGPKSQQSAAVSLLDWFDLDEEVLLVMERPVPCMDLYTYLDGPQEEEQAKVLKLVEAFLCGVFHRDIKSENILIKTDSDTPQVHIIDFGCGCFVNDAPYRNYCGTAAFAPPEFFLKGTYKAGPTTVWQLGALLYELVDGCNLEIELLEIPVTSRLMLALFCLFSDCRDLLKMCLEVNPDERVTLQQMQQHPWFA</sequence>
<dbReference type="GO" id="GO:0005737">
    <property type="term" value="C:cytoplasm"/>
    <property type="evidence" value="ECO:0007669"/>
    <property type="project" value="UniProtKB-UniRule"/>
</dbReference>
<name>A0A8C4HS12_DICLA</name>
<reference evidence="15" key="2">
    <citation type="submission" date="2025-09" db="UniProtKB">
        <authorList>
            <consortium name="Ensembl"/>
        </authorList>
    </citation>
    <scope>IDENTIFICATION</scope>
</reference>
<keyword evidence="4 10" id="KW-0808">Transferase</keyword>
<feature type="region of interest" description="Disordered" evidence="13">
    <location>
        <begin position="28"/>
        <end position="135"/>
    </location>
</feature>
<feature type="compositionally biased region" description="Polar residues" evidence="13">
    <location>
        <begin position="28"/>
        <end position="40"/>
    </location>
</feature>
<evidence type="ECO:0000256" key="1">
    <source>
        <dbReference type="ARBA" id="ARBA00005505"/>
    </source>
</evidence>
<dbReference type="InterPro" id="IPR008271">
    <property type="entry name" value="Ser/Thr_kinase_AS"/>
</dbReference>
<comment type="catalytic activity">
    <reaction evidence="9 10">
        <text>L-seryl-[protein] + ATP = O-phospho-L-seryl-[protein] + ADP + H(+)</text>
        <dbReference type="Rhea" id="RHEA:17989"/>
        <dbReference type="Rhea" id="RHEA-COMP:9863"/>
        <dbReference type="Rhea" id="RHEA-COMP:11604"/>
        <dbReference type="ChEBI" id="CHEBI:15378"/>
        <dbReference type="ChEBI" id="CHEBI:29999"/>
        <dbReference type="ChEBI" id="CHEBI:30616"/>
        <dbReference type="ChEBI" id="CHEBI:83421"/>
        <dbReference type="ChEBI" id="CHEBI:456216"/>
        <dbReference type="EC" id="2.7.11.1"/>
    </reaction>
</comment>